<evidence type="ECO:0000259" key="8">
    <source>
        <dbReference type="PROSITE" id="PS50113"/>
    </source>
</evidence>
<evidence type="ECO:0000256" key="4">
    <source>
        <dbReference type="ARBA" id="ARBA00022679"/>
    </source>
</evidence>
<dbReference type="Gene3D" id="3.30.450.20">
    <property type="entry name" value="PAS domain"/>
    <property type="match status" value="2"/>
</dbReference>
<dbReference type="Proteomes" id="UP000606600">
    <property type="component" value="Unassembled WGS sequence"/>
</dbReference>
<dbReference type="InterPro" id="IPR036890">
    <property type="entry name" value="HATPase_C_sf"/>
</dbReference>
<dbReference type="Gene3D" id="3.30.565.10">
    <property type="entry name" value="Histidine kinase-like ATPase, C-terminal domain"/>
    <property type="match status" value="1"/>
</dbReference>
<feature type="domain" description="PAC" evidence="8">
    <location>
        <begin position="213"/>
        <end position="265"/>
    </location>
</feature>
<name>A0ABR7WWY7_9SPHI</name>
<dbReference type="EC" id="2.7.13.3" evidence="2"/>
<dbReference type="PRINTS" id="PR00344">
    <property type="entry name" value="BCTRLSENSOR"/>
</dbReference>
<sequence>MSFFEGHNFFGESTAHLARLINNINTGIWEYNTTTKKAKWSDGFYAILGYQPGEIECSYHNFFENILYYHDKQTFLKATHYAGTGPVPIAQIRLLTKKHGYQWFESSALKHDDDDGQFIYGVLNNINKYKLAEFTAAKTDFLSAETGRMARIGGWEIDVASMSLNLSREIYNIYELYGDIKLTLDEARSFFEPAYRPMLTKAIEDAIKYCKPYDLEVLFKTAKNNIIWVRVKGIPIIDDFGKCITIRGVFQDIDVIKRNGISMQSSINLLDDQNKRLQNFAYIVSHNLRSHAGNLKFMVNLFEETKAENDKEEIFSHIKTISESLSATMGHLDEIVKIQSEISKERKSVSFETIFNNVIATLRANIKASNAQINANFSEVPEISYIPAYLESIFQNLLTNAIKYKHPDREPVINCYTKTDEKHIYLVFEDNGMGIDMKRFGDQLFGMYRTFHQNKDAKGIGLFITRNQVEALGGNIAVDSTVNIGTKFTVRLV</sequence>
<comment type="caution">
    <text evidence="9">The sequence shown here is derived from an EMBL/GenBank/DDBJ whole genome shotgun (WGS) entry which is preliminary data.</text>
</comment>
<dbReference type="PROSITE" id="PS50112">
    <property type="entry name" value="PAS"/>
    <property type="match status" value="1"/>
</dbReference>
<keyword evidence="5 9" id="KW-0418">Kinase</keyword>
<dbReference type="InterPro" id="IPR013655">
    <property type="entry name" value="PAS_fold_3"/>
</dbReference>
<evidence type="ECO:0000259" key="6">
    <source>
        <dbReference type="PROSITE" id="PS50109"/>
    </source>
</evidence>
<dbReference type="InterPro" id="IPR000014">
    <property type="entry name" value="PAS"/>
</dbReference>
<accession>A0ABR7WWY7</accession>
<dbReference type="SUPFAM" id="SSF55785">
    <property type="entry name" value="PYP-like sensor domain (PAS domain)"/>
    <property type="match status" value="2"/>
</dbReference>
<comment type="catalytic activity">
    <reaction evidence="1">
        <text>ATP + protein L-histidine = ADP + protein N-phospho-L-histidine.</text>
        <dbReference type="EC" id="2.7.13.3"/>
    </reaction>
</comment>
<feature type="domain" description="PAS" evidence="7">
    <location>
        <begin position="13"/>
        <end position="55"/>
    </location>
</feature>
<dbReference type="PROSITE" id="PS50109">
    <property type="entry name" value="HIS_KIN"/>
    <property type="match status" value="1"/>
</dbReference>
<organism evidence="9 10">
    <name type="scientific">Mucilaginibacter pankratovii</name>
    <dbReference type="NCBI Taxonomy" id="2772110"/>
    <lineage>
        <taxon>Bacteria</taxon>
        <taxon>Pseudomonadati</taxon>
        <taxon>Bacteroidota</taxon>
        <taxon>Sphingobacteriia</taxon>
        <taxon>Sphingobacteriales</taxon>
        <taxon>Sphingobacteriaceae</taxon>
        <taxon>Mucilaginibacter</taxon>
    </lineage>
</organism>
<dbReference type="EMBL" id="JACWMY010000014">
    <property type="protein sequence ID" value="MBD1366789.1"/>
    <property type="molecule type" value="Genomic_DNA"/>
</dbReference>
<dbReference type="Pfam" id="PF02518">
    <property type="entry name" value="HATPase_c"/>
    <property type="match status" value="1"/>
</dbReference>
<dbReference type="GO" id="GO:0016301">
    <property type="term" value="F:kinase activity"/>
    <property type="evidence" value="ECO:0007669"/>
    <property type="project" value="UniProtKB-KW"/>
</dbReference>
<dbReference type="InterPro" id="IPR052162">
    <property type="entry name" value="Sensor_kinase/Photoreceptor"/>
</dbReference>
<dbReference type="InterPro" id="IPR004358">
    <property type="entry name" value="Sig_transdc_His_kin-like_C"/>
</dbReference>
<reference evidence="9 10" key="1">
    <citation type="submission" date="2020-09" db="EMBL/GenBank/DDBJ databases">
        <title>Novel species of Mucilaginibacter isolated from a glacier on the Tibetan Plateau.</title>
        <authorList>
            <person name="Liu Q."/>
            <person name="Xin Y.-H."/>
        </authorList>
    </citation>
    <scope>NUCLEOTIDE SEQUENCE [LARGE SCALE GENOMIC DNA]</scope>
    <source>
        <strain evidence="9 10">ZT4R22</strain>
    </source>
</reference>
<dbReference type="CDD" id="cd00130">
    <property type="entry name" value="PAS"/>
    <property type="match status" value="1"/>
</dbReference>
<protein>
    <recommendedName>
        <fullName evidence="2">histidine kinase</fullName>
        <ecNumber evidence="2">2.7.13.3</ecNumber>
    </recommendedName>
</protein>
<proteinExistence type="predicted"/>
<keyword evidence="10" id="KW-1185">Reference proteome</keyword>
<evidence type="ECO:0000259" key="7">
    <source>
        <dbReference type="PROSITE" id="PS50112"/>
    </source>
</evidence>
<evidence type="ECO:0000256" key="5">
    <source>
        <dbReference type="ARBA" id="ARBA00022777"/>
    </source>
</evidence>
<evidence type="ECO:0000313" key="9">
    <source>
        <dbReference type="EMBL" id="MBD1366789.1"/>
    </source>
</evidence>
<evidence type="ECO:0000256" key="1">
    <source>
        <dbReference type="ARBA" id="ARBA00000085"/>
    </source>
</evidence>
<dbReference type="InterPro" id="IPR035965">
    <property type="entry name" value="PAS-like_dom_sf"/>
</dbReference>
<dbReference type="RefSeq" id="WP_191191425.1">
    <property type="nucleotide sequence ID" value="NZ_JACWMY010000014.1"/>
</dbReference>
<keyword evidence="4" id="KW-0808">Transferase</keyword>
<feature type="domain" description="Histidine kinase" evidence="6">
    <location>
        <begin position="283"/>
        <end position="493"/>
    </location>
</feature>
<dbReference type="SUPFAM" id="SSF55874">
    <property type="entry name" value="ATPase domain of HSP90 chaperone/DNA topoisomerase II/histidine kinase"/>
    <property type="match status" value="1"/>
</dbReference>
<dbReference type="PROSITE" id="PS50113">
    <property type="entry name" value="PAC"/>
    <property type="match status" value="1"/>
</dbReference>
<gene>
    <name evidence="9" type="ORF">IDJ77_23460</name>
</gene>
<dbReference type="PANTHER" id="PTHR43304">
    <property type="entry name" value="PHYTOCHROME-LIKE PROTEIN CPH1"/>
    <property type="match status" value="1"/>
</dbReference>
<evidence type="ECO:0000256" key="2">
    <source>
        <dbReference type="ARBA" id="ARBA00012438"/>
    </source>
</evidence>
<evidence type="ECO:0000256" key="3">
    <source>
        <dbReference type="ARBA" id="ARBA00022553"/>
    </source>
</evidence>
<dbReference type="PANTHER" id="PTHR43304:SF1">
    <property type="entry name" value="PAC DOMAIN-CONTAINING PROTEIN"/>
    <property type="match status" value="1"/>
</dbReference>
<dbReference type="InterPro" id="IPR005467">
    <property type="entry name" value="His_kinase_dom"/>
</dbReference>
<dbReference type="InterPro" id="IPR000700">
    <property type="entry name" value="PAS-assoc_C"/>
</dbReference>
<evidence type="ECO:0000313" key="10">
    <source>
        <dbReference type="Proteomes" id="UP000606600"/>
    </source>
</evidence>
<dbReference type="SMART" id="SM00387">
    <property type="entry name" value="HATPase_c"/>
    <property type="match status" value="1"/>
</dbReference>
<dbReference type="Pfam" id="PF08447">
    <property type="entry name" value="PAS_3"/>
    <property type="match status" value="2"/>
</dbReference>
<dbReference type="InterPro" id="IPR003594">
    <property type="entry name" value="HATPase_dom"/>
</dbReference>
<keyword evidence="3" id="KW-0597">Phosphoprotein</keyword>